<organism evidence="10 11">
    <name type="scientific">Nostocoides japonicum T1-X7</name>
    <dbReference type="NCBI Taxonomy" id="1194083"/>
    <lineage>
        <taxon>Bacteria</taxon>
        <taxon>Bacillati</taxon>
        <taxon>Actinomycetota</taxon>
        <taxon>Actinomycetes</taxon>
        <taxon>Micrococcales</taxon>
        <taxon>Intrasporangiaceae</taxon>
        <taxon>Nostocoides</taxon>
    </lineage>
</organism>
<keyword evidence="11" id="KW-1185">Reference proteome</keyword>
<comment type="subcellular location">
    <subcellularLocation>
        <location evidence="1 7">Cell membrane</location>
        <topology evidence="1 7">Multi-pass membrane protein</topology>
    </subcellularLocation>
</comment>
<comment type="caution">
    <text evidence="10">The sequence shown here is derived from an EMBL/GenBank/DDBJ whole genome shotgun (WGS) entry which is preliminary data.</text>
</comment>
<dbReference type="GO" id="GO:0055085">
    <property type="term" value="P:transmembrane transport"/>
    <property type="evidence" value="ECO:0007669"/>
    <property type="project" value="InterPro"/>
</dbReference>
<keyword evidence="5 7" id="KW-1133">Transmembrane helix</keyword>
<keyword evidence="4 7" id="KW-0812">Transmembrane</keyword>
<dbReference type="CDD" id="cd06261">
    <property type="entry name" value="TM_PBP2"/>
    <property type="match status" value="1"/>
</dbReference>
<dbReference type="InterPro" id="IPR035906">
    <property type="entry name" value="MetI-like_sf"/>
</dbReference>
<dbReference type="Gene3D" id="1.10.3720.10">
    <property type="entry name" value="MetI-like"/>
    <property type="match status" value="1"/>
</dbReference>
<feature type="transmembrane region" description="Helical" evidence="7">
    <location>
        <begin position="38"/>
        <end position="63"/>
    </location>
</feature>
<dbReference type="STRING" id="1194083.BN12_430026"/>
<dbReference type="RefSeq" id="WP_083454956.1">
    <property type="nucleotide sequence ID" value="NZ_HF570958.1"/>
</dbReference>
<keyword evidence="3" id="KW-1003">Cell membrane</keyword>
<name>A0A077M0R5_9MICO</name>
<keyword evidence="6 7" id="KW-0472">Membrane</keyword>
<feature type="transmembrane region" description="Helical" evidence="7">
    <location>
        <begin position="168"/>
        <end position="188"/>
    </location>
</feature>
<evidence type="ECO:0000256" key="6">
    <source>
        <dbReference type="ARBA" id="ARBA00023136"/>
    </source>
</evidence>
<protein>
    <submittedName>
        <fullName evidence="10">Binding-protein-dependent transport systems inner membrane component</fullName>
    </submittedName>
</protein>
<dbReference type="InterPro" id="IPR045621">
    <property type="entry name" value="BPD_transp_1_N"/>
</dbReference>
<dbReference type="Pfam" id="PF00528">
    <property type="entry name" value="BPD_transp_1"/>
    <property type="match status" value="1"/>
</dbReference>
<accession>A0A077M0R5</accession>
<evidence type="ECO:0000313" key="10">
    <source>
        <dbReference type="EMBL" id="CCH79436.1"/>
    </source>
</evidence>
<evidence type="ECO:0000256" key="5">
    <source>
        <dbReference type="ARBA" id="ARBA00022989"/>
    </source>
</evidence>
<dbReference type="Pfam" id="PF19300">
    <property type="entry name" value="BPD_transp_1_N"/>
    <property type="match status" value="1"/>
</dbReference>
<dbReference type="PANTHER" id="PTHR43163:SF7">
    <property type="entry name" value="DIPEPTIDE-TRANSPORT INTEGRAL MEMBRANE PROTEIN ABC TRANSPORTER DPPB-RELATED"/>
    <property type="match status" value="1"/>
</dbReference>
<dbReference type="PANTHER" id="PTHR43163">
    <property type="entry name" value="DIPEPTIDE TRANSPORT SYSTEM PERMEASE PROTEIN DPPB-RELATED"/>
    <property type="match status" value="1"/>
</dbReference>
<evidence type="ECO:0000256" key="1">
    <source>
        <dbReference type="ARBA" id="ARBA00004651"/>
    </source>
</evidence>
<dbReference type="EMBL" id="CAJB01000368">
    <property type="protein sequence ID" value="CCH79436.1"/>
    <property type="molecule type" value="Genomic_DNA"/>
</dbReference>
<evidence type="ECO:0000313" key="11">
    <source>
        <dbReference type="Proteomes" id="UP000035721"/>
    </source>
</evidence>
<evidence type="ECO:0000259" key="9">
    <source>
        <dbReference type="PROSITE" id="PS50928"/>
    </source>
</evidence>
<dbReference type="InterPro" id="IPR000515">
    <property type="entry name" value="MetI-like"/>
</dbReference>
<dbReference type="AlphaFoldDB" id="A0A077M0R5"/>
<dbReference type="SUPFAM" id="SSF161098">
    <property type="entry name" value="MetI-like"/>
    <property type="match status" value="1"/>
</dbReference>
<dbReference type="GO" id="GO:0005886">
    <property type="term" value="C:plasma membrane"/>
    <property type="evidence" value="ECO:0007669"/>
    <property type="project" value="UniProtKB-SubCell"/>
</dbReference>
<keyword evidence="2 7" id="KW-0813">Transport</keyword>
<proteinExistence type="inferred from homology"/>
<gene>
    <name evidence="10" type="ORF">BN12_430026</name>
</gene>
<feature type="transmembrane region" description="Helical" evidence="7">
    <location>
        <begin position="311"/>
        <end position="337"/>
    </location>
</feature>
<feature type="transmembrane region" description="Helical" evidence="7">
    <location>
        <begin position="208"/>
        <end position="227"/>
    </location>
</feature>
<dbReference type="Proteomes" id="UP000035721">
    <property type="component" value="Unassembled WGS sequence"/>
</dbReference>
<dbReference type="PROSITE" id="PS50928">
    <property type="entry name" value="ABC_TM1"/>
    <property type="match status" value="1"/>
</dbReference>
<dbReference type="OrthoDB" id="5169641at2"/>
<evidence type="ECO:0000256" key="3">
    <source>
        <dbReference type="ARBA" id="ARBA00022475"/>
    </source>
</evidence>
<feature type="region of interest" description="Disordered" evidence="8">
    <location>
        <begin position="1"/>
        <end position="27"/>
    </location>
</feature>
<evidence type="ECO:0000256" key="7">
    <source>
        <dbReference type="RuleBase" id="RU363032"/>
    </source>
</evidence>
<evidence type="ECO:0000256" key="8">
    <source>
        <dbReference type="SAM" id="MobiDB-lite"/>
    </source>
</evidence>
<evidence type="ECO:0000256" key="2">
    <source>
        <dbReference type="ARBA" id="ARBA00022448"/>
    </source>
</evidence>
<sequence length="348" mass="36362">MTAQAGGAPTASGAPGTPTTPAAPTRRRGSGLAIARFAVARVVGLVATLFVASIVIFGALFLAPGSPITFLTHGRSMSPEAVKALEHEYHLDESVPAQYWHWLTGVLHGDFGTSILYHDSVGSLIASRVVNTVALVLFSAVLIIVLGLSIGIYAGLRPGRLAGTLMGTSTALMAVPAFVAAVVLTLVFAVDLGWFPVFGSGSGLLDRIHHLVLPSVALALASVAFVGRLTNAAVREELAADHVQTAISRGLPYRFVVRRHVIRNAAVPMLTVAGLTVAGLIAGSVVVEQVFQLNGLGSFLVTAVQQKDFPVVQAICLIYVTSFVVLNTLIDLLYSFLDPRIAVGRGPS</sequence>
<comment type="similarity">
    <text evidence="7">Belongs to the binding-protein-dependent transport system permease family.</text>
</comment>
<feature type="transmembrane region" description="Helical" evidence="7">
    <location>
        <begin position="133"/>
        <end position="156"/>
    </location>
</feature>
<reference evidence="10 11" key="1">
    <citation type="journal article" date="2013" name="ISME J.">
        <title>A metabolic model for members of the genus Tetrasphaera involved in enhanced biological phosphorus removal.</title>
        <authorList>
            <person name="Kristiansen R."/>
            <person name="Nguyen H.T.T."/>
            <person name="Saunders A.M."/>
            <person name="Nielsen J.L."/>
            <person name="Wimmer R."/>
            <person name="Le V.Q."/>
            <person name="McIlroy S.J."/>
            <person name="Petrovski S."/>
            <person name="Seviour R.J."/>
            <person name="Calteau A."/>
            <person name="Nielsen K.L."/>
            <person name="Nielsen P.H."/>
        </authorList>
    </citation>
    <scope>NUCLEOTIDE SEQUENCE [LARGE SCALE GENOMIC DNA]</scope>
    <source>
        <strain evidence="10 11">T1-X7</strain>
    </source>
</reference>
<evidence type="ECO:0000256" key="4">
    <source>
        <dbReference type="ARBA" id="ARBA00022692"/>
    </source>
</evidence>
<feature type="domain" description="ABC transmembrane type-1" evidence="9">
    <location>
        <begin position="129"/>
        <end position="330"/>
    </location>
</feature>
<feature type="transmembrane region" description="Helical" evidence="7">
    <location>
        <begin position="267"/>
        <end position="291"/>
    </location>
</feature>
<feature type="compositionally biased region" description="Low complexity" evidence="8">
    <location>
        <begin position="1"/>
        <end position="24"/>
    </location>
</feature>